<dbReference type="SMART" id="SM00953">
    <property type="entry name" value="RES"/>
    <property type="match status" value="1"/>
</dbReference>
<dbReference type="InterPro" id="IPR014914">
    <property type="entry name" value="RES_dom"/>
</dbReference>
<feature type="domain" description="RES" evidence="1">
    <location>
        <begin position="30"/>
        <end position="173"/>
    </location>
</feature>
<accession>A0A4P7D5U3</accession>
<gene>
    <name evidence="2" type="ORF">E1956_44480</name>
</gene>
<dbReference type="Proteomes" id="UP000295727">
    <property type="component" value="Plasmid unnamed1"/>
</dbReference>
<dbReference type="KEGG" id="ppai:E1956_44480"/>
<keyword evidence="2" id="KW-0614">Plasmid</keyword>
<sequence>MSIDLARDLSSVKLDIEEINPSKLLRISRYESGEPHFSKSGLNRFDTPDGSFGTCYFGLTLACAFAETVLHDRTAVSGGFPLVYADLEQRWVVRFKSADKLRLATFRGASLKKLGADGRVSTEVPYGVPQAWSKALHDHPENIDGFTYQSRHLNTEPAVVLFDRCSSKLTCKPGKYKNFLDYPGALRELQTFNVWLTA</sequence>
<evidence type="ECO:0000259" key="1">
    <source>
        <dbReference type="SMART" id="SM00953"/>
    </source>
</evidence>
<organism evidence="2 3">
    <name type="scientific">Paraburkholderia pallida</name>
    <dbReference type="NCBI Taxonomy" id="2547399"/>
    <lineage>
        <taxon>Bacteria</taxon>
        <taxon>Pseudomonadati</taxon>
        <taxon>Pseudomonadota</taxon>
        <taxon>Betaproteobacteria</taxon>
        <taxon>Burkholderiales</taxon>
        <taxon>Burkholderiaceae</taxon>
        <taxon>Paraburkholderia</taxon>
    </lineage>
</organism>
<evidence type="ECO:0000313" key="2">
    <source>
        <dbReference type="EMBL" id="QBR04191.1"/>
    </source>
</evidence>
<dbReference type="OrthoDB" id="7257056at2"/>
<dbReference type="RefSeq" id="WP_134760336.1">
    <property type="nucleotide sequence ID" value="NZ_CP038152.1"/>
</dbReference>
<protein>
    <submittedName>
        <fullName evidence="2">RES domain-containing protein</fullName>
    </submittedName>
</protein>
<proteinExistence type="predicted"/>
<dbReference type="EMBL" id="CP038152">
    <property type="protein sequence ID" value="QBR04191.1"/>
    <property type="molecule type" value="Genomic_DNA"/>
</dbReference>
<dbReference type="Pfam" id="PF08808">
    <property type="entry name" value="RES"/>
    <property type="match status" value="1"/>
</dbReference>
<evidence type="ECO:0000313" key="3">
    <source>
        <dbReference type="Proteomes" id="UP000295727"/>
    </source>
</evidence>
<keyword evidence="3" id="KW-1185">Reference proteome</keyword>
<name>A0A4P7D5U3_9BURK</name>
<geneLocation type="plasmid" evidence="2 3">
    <name>unnamed1</name>
</geneLocation>
<dbReference type="AlphaFoldDB" id="A0A4P7D5U3"/>
<reference evidence="2 3" key="1">
    <citation type="submission" date="2019-03" db="EMBL/GenBank/DDBJ databases">
        <title>Paraburkholderia sp. 7MH5, isolated from subtropical forest soil.</title>
        <authorList>
            <person name="Gao Z.-H."/>
            <person name="Qiu L.-H."/>
        </authorList>
    </citation>
    <scope>NUCLEOTIDE SEQUENCE [LARGE SCALE GENOMIC DNA]</scope>
    <source>
        <strain evidence="2 3">7MH5</strain>
        <plasmid evidence="2 3">unnamed1</plasmid>
    </source>
</reference>